<dbReference type="EMBL" id="CAXIEN010000058">
    <property type="protein sequence ID" value="CAL1272008.1"/>
    <property type="molecule type" value="Genomic_DNA"/>
</dbReference>
<keyword evidence="1" id="KW-0472">Membrane</keyword>
<gene>
    <name evidence="2" type="ORF">LARSCL_LOCUS6138</name>
</gene>
<sequence length="192" mass="21633">MTTTHVVFLSLMFSSPLRIIFLPLSFYFLLWCKRCHLLSGNKRKKNDKNSGAIVNDESTIVDNEADGATILRRKSDLPDEACHVRRMCYMIVTSRTLLWTLLTMATTLAMVAAVITPTWLIGPSRRLRGRSKASAEDEIFTPSLVVSDVTFVYPSLTIDADHKIVILKFLCDGFFPCDHTSGRKPSGFNDNR</sequence>
<comment type="caution">
    <text evidence="2">The sequence shown here is derived from an EMBL/GenBank/DDBJ whole genome shotgun (WGS) entry which is preliminary data.</text>
</comment>
<keyword evidence="1" id="KW-0812">Transmembrane</keyword>
<dbReference type="AlphaFoldDB" id="A0AAV1ZKJ0"/>
<keyword evidence="3" id="KW-1185">Reference proteome</keyword>
<evidence type="ECO:0000313" key="3">
    <source>
        <dbReference type="Proteomes" id="UP001497382"/>
    </source>
</evidence>
<dbReference type="Proteomes" id="UP001497382">
    <property type="component" value="Unassembled WGS sequence"/>
</dbReference>
<protein>
    <submittedName>
        <fullName evidence="2">Uncharacterized protein</fullName>
    </submittedName>
</protein>
<feature type="transmembrane region" description="Helical" evidence="1">
    <location>
        <begin position="6"/>
        <end position="32"/>
    </location>
</feature>
<organism evidence="2 3">
    <name type="scientific">Larinioides sclopetarius</name>
    <dbReference type="NCBI Taxonomy" id="280406"/>
    <lineage>
        <taxon>Eukaryota</taxon>
        <taxon>Metazoa</taxon>
        <taxon>Ecdysozoa</taxon>
        <taxon>Arthropoda</taxon>
        <taxon>Chelicerata</taxon>
        <taxon>Arachnida</taxon>
        <taxon>Araneae</taxon>
        <taxon>Araneomorphae</taxon>
        <taxon>Entelegynae</taxon>
        <taxon>Araneoidea</taxon>
        <taxon>Araneidae</taxon>
        <taxon>Larinioides</taxon>
    </lineage>
</organism>
<evidence type="ECO:0000313" key="2">
    <source>
        <dbReference type="EMBL" id="CAL1272008.1"/>
    </source>
</evidence>
<evidence type="ECO:0000256" key="1">
    <source>
        <dbReference type="SAM" id="Phobius"/>
    </source>
</evidence>
<reference evidence="2 3" key="1">
    <citation type="submission" date="2024-04" db="EMBL/GenBank/DDBJ databases">
        <authorList>
            <person name="Rising A."/>
            <person name="Reimegard J."/>
            <person name="Sonavane S."/>
            <person name="Akerstrom W."/>
            <person name="Nylinder S."/>
            <person name="Hedman E."/>
            <person name="Kallberg Y."/>
        </authorList>
    </citation>
    <scope>NUCLEOTIDE SEQUENCE [LARGE SCALE GENOMIC DNA]</scope>
</reference>
<name>A0AAV1ZKJ0_9ARAC</name>
<keyword evidence="1" id="KW-1133">Transmembrane helix</keyword>
<accession>A0AAV1ZKJ0</accession>
<proteinExistence type="predicted"/>
<feature type="transmembrane region" description="Helical" evidence="1">
    <location>
        <begin position="96"/>
        <end position="121"/>
    </location>
</feature>